<keyword evidence="2" id="KW-1185">Reference proteome</keyword>
<reference evidence="2" key="1">
    <citation type="journal article" date="2019" name="Int. J. Syst. Evol. Microbiol.">
        <title>The Global Catalogue of Microorganisms (GCM) 10K type strain sequencing project: providing services to taxonomists for standard genome sequencing and annotation.</title>
        <authorList>
            <consortium name="The Broad Institute Genomics Platform"/>
            <consortium name="The Broad Institute Genome Sequencing Center for Infectious Disease"/>
            <person name="Wu L."/>
            <person name="Ma J."/>
        </authorList>
    </citation>
    <scope>NUCLEOTIDE SEQUENCE [LARGE SCALE GENOMIC DNA]</scope>
    <source>
        <strain evidence="2">CGMCC 4.7106</strain>
    </source>
</reference>
<dbReference type="RefSeq" id="WP_386820484.1">
    <property type="nucleotide sequence ID" value="NZ_JBHUIT010000022.1"/>
</dbReference>
<organism evidence="1 2">
    <name type="scientific">Luteolibacter algae</name>
    <dbReference type="NCBI Taxonomy" id="454151"/>
    <lineage>
        <taxon>Bacteria</taxon>
        <taxon>Pseudomonadati</taxon>
        <taxon>Verrucomicrobiota</taxon>
        <taxon>Verrucomicrobiia</taxon>
        <taxon>Verrucomicrobiales</taxon>
        <taxon>Verrucomicrobiaceae</taxon>
        <taxon>Luteolibacter</taxon>
    </lineage>
</organism>
<sequence>MKTHKIVICTGFDALFAYLLYPNGNAELVERIEFQSWGQTGTPLLHWEDETLCYQTLGEIIEKIVLRYNTETWGLACKTKQYGRILEFLPSETLGKLTNWVPNDDIEINRANVVGKFSAMPEAGGAPVLARTA</sequence>
<gene>
    <name evidence="1" type="ORF">ACFSSA_10965</name>
</gene>
<evidence type="ECO:0000313" key="1">
    <source>
        <dbReference type="EMBL" id="MFD2257197.1"/>
    </source>
</evidence>
<accession>A0ABW5D835</accession>
<evidence type="ECO:0000313" key="2">
    <source>
        <dbReference type="Proteomes" id="UP001597375"/>
    </source>
</evidence>
<dbReference type="EMBL" id="JBHUIT010000022">
    <property type="protein sequence ID" value="MFD2257197.1"/>
    <property type="molecule type" value="Genomic_DNA"/>
</dbReference>
<name>A0ABW5D835_9BACT</name>
<dbReference type="Proteomes" id="UP001597375">
    <property type="component" value="Unassembled WGS sequence"/>
</dbReference>
<proteinExistence type="predicted"/>
<protein>
    <submittedName>
        <fullName evidence="1">Uncharacterized protein</fullName>
    </submittedName>
</protein>
<comment type="caution">
    <text evidence="1">The sequence shown here is derived from an EMBL/GenBank/DDBJ whole genome shotgun (WGS) entry which is preliminary data.</text>
</comment>